<gene>
    <name evidence="1" type="ORF">J7302_13135</name>
</gene>
<dbReference type="EMBL" id="JAGTIS010000006">
    <property type="protein sequence ID" value="MBT8767057.1"/>
    <property type="molecule type" value="Genomic_DNA"/>
</dbReference>
<proteinExistence type="predicted"/>
<dbReference type="InterPro" id="IPR011727">
    <property type="entry name" value="CHP02117"/>
</dbReference>
<dbReference type="RefSeq" id="WP_215375142.1">
    <property type="nucleotide sequence ID" value="NZ_JAGTIS010000006.1"/>
</dbReference>
<evidence type="ECO:0000313" key="2">
    <source>
        <dbReference type="Proteomes" id="UP001519667"/>
    </source>
</evidence>
<dbReference type="Proteomes" id="UP001519667">
    <property type="component" value="Unassembled WGS sequence"/>
</dbReference>
<accession>A0ABS5XL97</accession>
<dbReference type="Pfam" id="PF09601">
    <property type="entry name" value="DUF2459"/>
    <property type="match status" value="1"/>
</dbReference>
<reference evidence="1 2" key="1">
    <citation type="submission" date="2021-04" db="EMBL/GenBank/DDBJ databases">
        <title>Pseudomonas boanensis sp. nov., a bacterium isolated from river water used for household purposes in Boane District, Mozambique.</title>
        <authorList>
            <person name="Nicklasson M."/>
            <person name="Martin-Rodriguez A.J."/>
            <person name="Thorell K."/>
            <person name="Neves L."/>
            <person name="Mussagy A."/>
            <person name="Rydberg H.A."/>
            <person name="Hernroth B."/>
            <person name="Svensson-Stadler L."/>
            <person name="Sjoling A."/>
        </authorList>
    </citation>
    <scope>NUCLEOTIDE SEQUENCE [LARGE SCALE GENOMIC DNA]</scope>
    <source>
        <strain evidence="1 2">DB1</strain>
    </source>
</reference>
<protein>
    <submittedName>
        <fullName evidence="1">DUF2459 domain-containing protein</fullName>
    </submittedName>
</protein>
<keyword evidence="2" id="KW-1185">Reference proteome</keyword>
<sequence>MTRPPSLQIVPVLIALSLLLLLFGCTATQPGKASSSESCELTRTFHVVNHGWHTGIVVATHDLIRQLPELGKDFSGDDFIELGWGDEGFYRAPQAGVAQALSAVSWSGGSVLHLVQVPGEPGGYFPSGSVVALAVSQDGYQRLLAHLAASFARNPEGAVQMLGPGLYGSSRFYQARGRYSLFNNCNTWVAESVAISGVPMSSTPVLTAKGVMSQVQQASEVSGACGLEKPTDTH</sequence>
<organism evidence="1 2">
    <name type="scientific">Metapseudomonas boanensis</name>
    <dbReference type="NCBI Taxonomy" id="2822138"/>
    <lineage>
        <taxon>Bacteria</taxon>
        <taxon>Pseudomonadati</taxon>
        <taxon>Pseudomonadota</taxon>
        <taxon>Gammaproteobacteria</taxon>
        <taxon>Pseudomonadales</taxon>
        <taxon>Pseudomonadaceae</taxon>
        <taxon>Metapseudomonas</taxon>
    </lineage>
</organism>
<dbReference type="PROSITE" id="PS51257">
    <property type="entry name" value="PROKAR_LIPOPROTEIN"/>
    <property type="match status" value="1"/>
</dbReference>
<name>A0ABS5XL97_9GAMM</name>
<evidence type="ECO:0000313" key="1">
    <source>
        <dbReference type="EMBL" id="MBT8767057.1"/>
    </source>
</evidence>
<comment type="caution">
    <text evidence="1">The sequence shown here is derived from an EMBL/GenBank/DDBJ whole genome shotgun (WGS) entry which is preliminary data.</text>
</comment>